<dbReference type="Proteomes" id="UP000011116">
    <property type="component" value="Chromosome 6H"/>
</dbReference>
<accession>A0A8I6YFG6</accession>
<evidence type="ECO:0000256" key="3">
    <source>
        <dbReference type="SAM" id="MobiDB-lite"/>
    </source>
</evidence>
<dbReference type="PROSITE" id="PS50089">
    <property type="entry name" value="ZF_RING_2"/>
    <property type="match status" value="1"/>
</dbReference>
<feature type="region of interest" description="Disordered" evidence="3">
    <location>
        <begin position="336"/>
        <end position="358"/>
    </location>
</feature>
<dbReference type="KEGG" id="hvg:123402156"/>
<feature type="compositionally biased region" description="Low complexity" evidence="3">
    <location>
        <begin position="194"/>
        <end position="208"/>
    </location>
</feature>
<evidence type="ECO:0000313" key="5">
    <source>
        <dbReference type="EnsemblPlants" id="HORVU.MOREX.r3.6HG0631660.1"/>
    </source>
</evidence>
<dbReference type="Gene3D" id="3.30.40.10">
    <property type="entry name" value="Zinc/RING finger domain, C3HC4 (zinc finger)"/>
    <property type="match status" value="1"/>
</dbReference>
<feature type="compositionally biased region" description="Polar residues" evidence="3">
    <location>
        <begin position="337"/>
        <end position="353"/>
    </location>
</feature>
<dbReference type="OrthoDB" id="6078042at2759"/>
<reference evidence="6" key="1">
    <citation type="journal article" date="2012" name="Nature">
        <title>A physical, genetic and functional sequence assembly of the barley genome.</title>
        <authorList>
            <consortium name="The International Barley Genome Sequencing Consortium"/>
            <person name="Mayer K.F."/>
            <person name="Waugh R."/>
            <person name="Brown J.W."/>
            <person name="Schulman A."/>
            <person name="Langridge P."/>
            <person name="Platzer M."/>
            <person name="Fincher G.B."/>
            <person name="Muehlbauer G.J."/>
            <person name="Sato K."/>
            <person name="Close T.J."/>
            <person name="Wise R.P."/>
            <person name="Stein N."/>
        </authorList>
    </citation>
    <scope>NUCLEOTIDE SEQUENCE [LARGE SCALE GENOMIC DNA]</scope>
    <source>
        <strain evidence="6">cv. Morex</strain>
    </source>
</reference>
<evidence type="ECO:0000259" key="4">
    <source>
        <dbReference type="PROSITE" id="PS50089"/>
    </source>
</evidence>
<dbReference type="Pfam" id="PF13920">
    <property type="entry name" value="zf-C3HC4_3"/>
    <property type="match status" value="1"/>
</dbReference>
<evidence type="ECO:0000256" key="1">
    <source>
        <dbReference type="PROSITE-ProRule" id="PRU00175"/>
    </source>
</evidence>
<dbReference type="SMR" id="A0A8I6YFG6"/>
<dbReference type="SUPFAM" id="SSF57850">
    <property type="entry name" value="RING/U-box"/>
    <property type="match status" value="1"/>
</dbReference>
<feature type="region of interest" description="Disordered" evidence="3">
    <location>
        <begin position="227"/>
        <end position="263"/>
    </location>
</feature>
<dbReference type="PANTHER" id="PTHR46519">
    <property type="entry name" value="RING/U-BOX SUPERFAMILY PROTEIN"/>
    <property type="match status" value="1"/>
</dbReference>
<dbReference type="InterPro" id="IPR013083">
    <property type="entry name" value="Znf_RING/FYVE/PHD"/>
</dbReference>
<keyword evidence="1" id="KW-0479">Metal-binding</keyword>
<evidence type="ECO:0000313" key="6">
    <source>
        <dbReference type="Proteomes" id="UP000011116"/>
    </source>
</evidence>
<dbReference type="Gramene" id="HORVU.MOREX.r3.6HG0631660.1">
    <property type="protein sequence ID" value="HORVU.MOREX.r3.6HG0631660.1"/>
    <property type="gene ID" value="HORVU.MOREX.r3.6HG0631660"/>
</dbReference>
<reference evidence="5" key="3">
    <citation type="submission" date="2022-01" db="UniProtKB">
        <authorList>
            <consortium name="EnsemblPlants"/>
        </authorList>
    </citation>
    <scope>IDENTIFICATION</scope>
    <source>
        <strain evidence="5">subsp. vulgare</strain>
    </source>
</reference>
<dbReference type="InterPro" id="IPR001841">
    <property type="entry name" value="Znf_RING"/>
</dbReference>
<feature type="compositionally biased region" description="Basic and acidic residues" evidence="3">
    <location>
        <begin position="234"/>
        <end position="258"/>
    </location>
</feature>
<dbReference type="AlphaFoldDB" id="A0A8I6YFG6"/>
<dbReference type="PANTHER" id="PTHR46519:SF2">
    <property type="entry name" value="RING_U-BOX SUPERFAMILY PROTEIN"/>
    <property type="match status" value="1"/>
</dbReference>
<feature type="region of interest" description="Disordered" evidence="3">
    <location>
        <begin position="125"/>
        <end position="149"/>
    </location>
</feature>
<feature type="compositionally biased region" description="Basic and acidic residues" evidence="3">
    <location>
        <begin position="163"/>
        <end position="187"/>
    </location>
</feature>
<dbReference type="GO" id="GO:0008270">
    <property type="term" value="F:zinc ion binding"/>
    <property type="evidence" value="ECO:0007669"/>
    <property type="project" value="UniProtKB-KW"/>
</dbReference>
<sequence>MVDEYHHRMGAAAADFRRDLEDLVCDHLGGCYSPPPSSSSSLCSAAGGGGGGGAEGGGGVGVGGHGEEEAESSRRRRRESRLLSRWVARQAEEVLSSMEREVERRNRESELLALTRLHPVSTLDPSAFLLSSPTAPPPPRPQAPSPAAPSSLLQMWRELEHRRADAGQPFDREPSPDTPDRHRERVRQIARRLTTSTDSPTAAAATATGEWLGETERQRVRLVREWVQMASQPRDPRAASRREEPTAAERERRGEPPRLRGRQARTDVITRMSRERQRELQGLSGYHIVSQFPQRSRSRIQGLLRVRFLRNAVLPVEEERQPSVAARELGQLRQSHRVSTLRSESAVSSQDVSPSDAPVAENVPLLDNDETEQGADFGHLTVSEDVAQTTPENVGLQEDNVDVAEAESPATTSVDIVDMQVSQVDNGLQDETERETIFWQPSLDVRLDRWPNETADNSDRNWEDNAEELHSEIVEDDERENENLQDEHDVWHDDESHGTEENWQDDFQDAALDTGPIPRIENSFNLRDEANLHNMELRELLSRRSVSNLLSNGFGDSLEQLIRSYVQRRGHAPLNWNLDTAMPTANAPNGNQELVRNAENRQFQGPVNRPALVIPPPPLPPRQPLWHRDLRHNTWSSRHRVHQELDAINDLKADMNRLQQGMSSMQRMLEACMDMQLELQRSVRQEVSAALSRFPGPEGMFLDLHDDGTRWDQVRKGTCCVCCDTQIDSLLYRCGHMCTCSKCANELVRSGGKCPLCRAPIVEVVRAYAVL</sequence>
<gene>
    <name evidence="5" type="primary">LOC123402156</name>
</gene>
<proteinExistence type="predicted"/>
<protein>
    <recommendedName>
        <fullName evidence="4">RING-type domain-containing protein</fullName>
    </recommendedName>
</protein>
<keyword evidence="6" id="KW-1185">Reference proteome</keyword>
<name>A0A8I6YFG6_HORVV</name>
<keyword evidence="1" id="KW-0863">Zinc-finger</keyword>
<reference evidence="5" key="2">
    <citation type="submission" date="2020-10" db="EMBL/GenBank/DDBJ databases">
        <authorList>
            <person name="Scholz U."/>
            <person name="Mascher M."/>
            <person name="Fiebig A."/>
        </authorList>
    </citation>
    <scope>NUCLEOTIDE SEQUENCE [LARGE SCALE GENOMIC DNA]</scope>
    <source>
        <strain evidence="5">cv. Morex</strain>
    </source>
</reference>
<evidence type="ECO:0000256" key="2">
    <source>
        <dbReference type="SAM" id="Coils"/>
    </source>
</evidence>
<feature type="region of interest" description="Disordered" evidence="3">
    <location>
        <begin position="33"/>
        <end position="82"/>
    </location>
</feature>
<keyword evidence="1" id="KW-0862">Zinc</keyword>
<feature type="compositionally biased region" description="Pro residues" evidence="3">
    <location>
        <begin position="134"/>
        <end position="147"/>
    </location>
</feature>
<feature type="compositionally biased region" description="Gly residues" evidence="3">
    <location>
        <begin position="46"/>
        <end position="64"/>
    </location>
</feature>
<organism evidence="5 6">
    <name type="scientific">Hordeum vulgare subsp. vulgare</name>
    <name type="common">Domesticated barley</name>
    <dbReference type="NCBI Taxonomy" id="112509"/>
    <lineage>
        <taxon>Eukaryota</taxon>
        <taxon>Viridiplantae</taxon>
        <taxon>Streptophyta</taxon>
        <taxon>Embryophyta</taxon>
        <taxon>Tracheophyta</taxon>
        <taxon>Spermatophyta</taxon>
        <taxon>Magnoliopsida</taxon>
        <taxon>Liliopsida</taxon>
        <taxon>Poales</taxon>
        <taxon>Poaceae</taxon>
        <taxon>BOP clade</taxon>
        <taxon>Pooideae</taxon>
        <taxon>Triticodae</taxon>
        <taxon>Triticeae</taxon>
        <taxon>Hordeinae</taxon>
        <taxon>Hordeum</taxon>
    </lineage>
</organism>
<dbReference type="Gramene" id="HORVU.MOREX.r2.6HG0525110.1">
    <property type="protein sequence ID" value="HORVU.MOREX.r2.6HG0525110.1"/>
    <property type="gene ID" value="HORVU.MOREX.r2.6HG0525110"/>
</dbReference>
<dbReference type="CDD" id="cd16647">
    <property type="entry name" value="mRING-HC-C3HC5_NEU1"/>
    <property type="match status" value="1"/>
</dbReference>
<dbReference type="RefSeq" id="XP_044951973.1">
    <property type="nucleotide sequence ID" value="XM_045096038.1"/>
</dbReference>
<dbReference type="GeneID" id="123402156"/>
<dbReference type="EnsemblPlants" id="HORVU.MOREX.r3.6HG0631660.1">
    <property type="protein sequence ID" value="HORVU.MOREX.r3.6HG0631660.1"/>
    <property type="gene ID" value="HORVU.MOREX.r3.6HG0631660"/>
</dbReference>
<feature type="domain" description="RING-type" evidence="4">
    <location>
        <begin position="719"/>
        <end position="758"/>
    </location>
</feature>
<feature type="coiled-coil region" evidence="2">
    <location>
        <begin position="467"/>
        <end position="494"/>
    </location>
</feature>
<keyword evidence="2" id="KW-0175">Coiled coil</keyword>
<feature type="region of interest" description="Disordered" evidence="3">
    <location>
        <begin position="163"/>
        <end position="213"/>
    </location>
</feature>